<name>A0A2Z2KTJ4_9BACL</name>
<proteinExistence type="predicted"/>
<dbReference type="AlphaFoldDB" id="A0A2Z2KTJ4"/>
<dbReference type="Proteomes" id="UP000249890">
    <property type="component" value="Chromosome"/>
</dbReference>
<dbReference type="SUPFAM" id="SSF48403">
    <property type="entry name" value="Ankyrin repeat"/>
    <property type="match status" value="1"/>
</dbReference>
<gene>
    <name evidence="2" type="ORF">B9T62_19365</name>
</gene>
<dbReference type="InterPro" id="IPR036770">
    <property type="entry name" value="Ankyrin_rpt-contain_sf"/>
</dbReference>
<accession>A0A2Z2KTJ4</accession>
<protein>
    <submittedName>
        <fullName evidence="2">Uncharacterized protein</fullName>
    </submittedName>
</protein>
<feature type="signal peptide" evidence="1">
    <location>
        <begin position="1"/>
        <end position="25"/>
    </location>
</feature>
<feature type="chain" id="PRO_5016392508" evidence="1">
    <location>
        <begin position="26"/>
        <end position="236"/>
    </location>
</feature>
<dbReference type="EMBL" id="CP021780">
    <property type="protein sequence ID" value="ASA22768.1"/>
    <property type="molecule type" value="Genomic_DNA"/>
</dbReference>
<sequence length="236" mass="24760">MKKVSTFALGLIVGVTLTAGTAVGAATYLKAIPKTVKIVVGNNQSSVEAMNVNNKLYVPVRDAGNSFGYSVAGVTSSAVTFKEGATTTAKSGDATKNVSTATTKTGGEYVQGLHDKYSTEGKLDANKIKVGIAAGEITANSIDKETGNSLLHFVVLEDNFAVYSIIKVNALNVNVQNSSGQTPLMLAVINESIFYQGELTNQYKSDATIKDNAGKQAIDYATKGTSTYNGLQGYMM</sequence>
<reference evidence="2 3" key="1">
    <citation type="submission" date="2017-06" db="EMBL/GenBank/DDBJ databases">
        <title>Complete genome sequence of Paenibacillus donghaensis KCTC 13049T isolated from East Sea sediment, South Korea.</title>
        <authorList>
            <person name="Jung B.K."/>
            <person name="Hong S.-J."/>
            <person name="Shin J.-H."/>
        </authorList>
    </citation>
    <scope>NUCLEOTIDE SEQUENCE [LARGE SCALE GENOMIC DNA]</scope>
    <source>
        <strain evidence="2 3">KCTC 13049</strain>
    </source>
</reference>
<dbReference type="KEGG" id="pdh:B9T62_19365"/>
<dbReference type="Gene3D" id="1.25.40.20">
    <property type="entry name" value="Ankyrin repeat-containing domain"/>
    <property type="match status" value="1"/>
</dbReference>
<evidence type="ECO:0000313" key="3">
    <source>
        <dbReference type="Proteomes" id="UP000249890"/>
    </source>
</evidence>
<keyword evidence="3" id="KW-1185">Reference proteome</keyword>
<dbReference type="RefSeq" id="WP_087916766.1">
    <property type="nucleotide sequence ID" value="NZ_CP021780.1"/>
</dbReference>
<keyword evidence="1" id="KW-0732">Signal</keyword>
<dbReference type="OrthoDB" id="2930255at2"/>
<evidence type="ECO:0000313" key="2">
    <source>
        <dbReference type="EMBL" id="ASA22768.1"/>
    </source>
</evidence>
<organism evidence="2 3">
    <name type="scientific">Paenibacillus donghaensis</name>
    <dbReference type="NCBI Taxonomy" id="414771"/>
    <lineage>
        <taxon>Bacteria</taxon>
        <taxon>Bacillati</taxon>
        <taxon>Bacillota</taxon>
        <taxon>Bacilli</taxon>
        <taxon>Bacillales</taxon>
        <taxon>Paenibacillaceae</taxon>
        <taxon>Paenibacillus</taxon>
    </lineage>
</organism>
<evidence type="ECO:0000256" key="1">
    <source>
        <dbReference type="SAM" id="SignalP"/>
    </source>
</evidence>